<keyword evidence="6 14" id="KW-0479">Metal-binding</keyword>
<keyword evidence="9 14" id="KW-0408">Iron</keyword>
<evidence type="ECO:0000256" key="7">
    <source>
        <dbReference type="ARBA" id="ARBA00022729"/>
    </source>
</evidence>
<evidence type="ECO:0000256" key="13">
    <source>
        <dbReference type="ARBA" id="ARBA00063343"/>
    </source>
</evidence>
<dbReference type="PROSITE" id="PS50905">
    <property type="entry name" value="FERRITIN_LIKE"/>
    <property type="match status" value="1"/>
</dbReference>
<keyword evidence="7 16" id="KW-0732">Signal</keyword>
<dbReference type="EMBL" id="ATLV01026021">
    <property type="status" value="NOT_ANNOTATED_CDS"/>
    <property type="molecule type" value="Genomic_DNA"/>
</dbReference>
<comment type="catalytic activity">
    <reaction evidence="12 15">
        <text>4 Fe(2+) + O2 + 4 H(+) = 4 Fe(3+) + 2 H2O</text>
        <dbReference type="Rhea" id="RHEA:11148"/>
        <dbReference type="ChEBI" id="CHEBI:15377"/>
        <dbReference type="ChEBI" id="CHEBI:15378"/>
        <dbReference type="ChEBI" id="CHEBI:15379"/>
        <dbReference type="ChEBI" id="CHEBI:29033"/>
        <dbReference type="ChEBI" id="CHEBI:29034"/>
        <dbReference type="EC" id="1.16.3.1"/>
    </reaction>
</comment>
<feature type="binding site" evidence="14">
    <location>
        <position position="97"/>
    </location>
    <ligand>
        <name>Fe cation</name>
        <dbReference type="ChEBI" id="CHEBI:24875"/>
        <label>1</label>
    </ligand>
</feature>
<sequence length="222" mass="25179">MMKSIFFGIVALMFAAVVMNQEQASVLAEGSTSGSAGGPDITKWKKMDDSCTNKLHEQIKKEFDASIFYLQYAAYFANYKVNLPGFEKFFFDAASEERQHGMKLIEYALMRGQNPIDYNRFSLTNAAKKLETEPSTKTSTPALKALEQALEREQIVTSSIRDVIKACENETNDYHLVDYLTGEFLEEQHQGQRDLAGKIAMLKKMLKTNPHLGDFIFDKQNM</sequence>
<dbReference type="FunFam" id="1.20.1260.10:FF:000017">
    <property type="entry name" value="Ferritin"/>
    <property type="match status" value="1"/>
</dbReference>
<comment type="subunit">
    <text evidence="13">Oligomer of 12 light (L) chains and 12 heavy (H) chains; L and H chains are disulfide-linked. The functional molecule forms a roughly spherical shell with a diameter of 12 nm and contains a central cavity into which the insoluble ferric iron core is deposited.</text>
</comment>
<feature type="signal peptide" evidence="16">
    <location>
        <begin position="1"/>
        <end position="20"/>
    </location>
</feature>
<keyword evidence="11" id="KW-1015">Disulfide bond</keyword>
<feature type="binding site" evidence="14">
    <location>
        <position position="62"/>
    </location>
    <ligand>
        <name>Fe cation</name>
        <dbReference type="ChEBI" id="CHEBI:24875"/>
        <label>1</label>
    </ligand>
</feature>
<dbReference type="GO" id="GO:0006826">
    <property type="term" value="P:iron ion transport"/>
    <property type="evidence" value="ECO:0007669"/>
    <property type="project" value="InterPro"/>
</dbReference>
<dbReference type="VEuPathDB" id="VectorBase:ASIC021043"/>
<keyword evidence="20" id="KW-1185">Reference proteome</keyword>
<evidence type="ECO:0000256" key="3">
    <source>
        <dbReference type="ARBA" id="ARBA00007513"/>
    </source>
</evidence>
<dbReference type="GO" id="GO:0006879">
    <property type="term" value="P:intracellular iron ion homeostasis"/>
    <property type="evidence" value="ECO:0007669"/>
    <property type="project" value="UniProtKB-KW"/>
</dbReference>
<comment type="subcellular location">
    <subcellularLocation>
        <location evidence="1">Golgi apparatus</location>
    </subcellularLocation>
    <subcellularLocation>
        <location evidence="2">Secreted</location>
    </subcellularLocation>
</comment>
<dbReference type="SUPFAM" id="SSF47240">
    <property type="entry name" value="Ferritin-like"/>
    <property type="match status" value="1"/>
</dbReference>
<evidence type="ECO:0000256" key="5">
    <source>
        <dbReference type="ARBA" id="ARBA00022525"/>
    </source>
</evidence>
<evidence type="ECO:0000256" key="15">
    <source>
        <dbReference type="RuleBase" id="RU361145"/>
    </source>
</evidence>
<comment type="similarity">
    <text evidence="3 15">Belongs to the ferritin family.</text>
</comment>
<dbReference type="GO" id="GO:0008198">
    <property type="term" value="F:ferrous iron binding"/>
    <property type="evidence" value="ECO:0007669"/>
    <property type="project" value="TreeGrafter"/>
</dbReference>
<organism evidence="18">
    <name type="scientific">Anopheles sinensis</name>
    <name type="common">Mosquito</name>
    <dbReference type="NCBI Taxonomy" id="74873"/>
    <lineage>
        <taxon>Eukaryota</taxon>
        <taxon>Metazoa</taxon>
        <taxon>Ecdysozoa</taxon>
        <taxon>Arthropoda</taxon>
        <taxon>Hexapoda</taxon>
        <taxon>Insecta</taxon>
        <taxon>Pterygota</taxon>
        <taxon>Neoptera</taxon>
        <taxon>Endopterygota</taxon>
        <taxon>Diptera</taxon>
        <taxon>Nematocera</taxon>
        <taxon>Culicoidea</taxon>
        <taxon>Culicidae</taxon>
        <taxon>Anophelinae</taxon>
        <taxon>Anopheles</taxon>
    </lineage>
</organism>
<keyword evidence="8 15" id="KW-0560">Oxidoreductase</keyword>
<dbReference type="GO" id="GO:0004322">
    <property type="term" value="F:ferroxidase activity"/>
    <property type="evidence" value="ECO:0007669"/>
    <property type="project" value="UniProtKB-EC"/>
</dbReference>
<keyword evidence="5" id="KW-0964">Secreted</keyword>
<evidence type="ECO:0000256" key="6">
    <source>
        <dbReference type="ARBA" id="ARBA00022723"/>
    </source>
</evidence>
<reference evidence="19" key="2">
    <citation type="submission" date="2020-05" db="UniProtKB">
        <authorList>
            <consortium name="EnsemblMetazoa"/>
        </authorList>
    </citation>
    <scope>IDENTIFICATION</scope>
</reference>
<evidence type="ECO:0000256" key="10">
    <source>
        <dbReference type="ARBA" id="ARBA00023034"/>
    </source>
</evidence>
<dbReference type="OMA" id="KGMRHQI"/>
<evidence type="ECO:0000256" key="11">
    <source>
        <dbReference type="ARBA" id="ARBA00023157"/>
    </source>
</evidence>
<feature type="binding site" evidence="14">
    <location>
        <position position="100"/>
    </location>
    <ligand>
        <name>Fe cation</name>
        <dbReference type="ChEBI" id="CHEBI:24875"/>
        <label>1</label>
    </ligand>
</feature>
<evidence type="ECO:0000256" key="8">
    <source>
        <dbReference type="ARBA" id="ARBA00023002"/>
    </source>
</evidence>
<dbReference type="PANTHER" id="PTHR11431:SF43">
    <property type="entry name" value="FERRITIN"/>
    <property type="match status" value="1"/>
</dbReference>
<feature type="chain" id="PRO_5010760049" description="Ferritin" evidence="16">
    <location>
        <begin position="21"/>
        <end position="222"/>
    </location>
</feature>
<dbReference type="PANTHER" id="PTHR11431">
    <property type="entry name" value="FERRITIN"/>
    <property type="match status" value="1"/>
</dbReference>
<evidence type="ECO:0000313" key="20">
    <source>
        <dbReference type="Proteomes" id="UP000030765"/>
    </source>
</evidence>
<dbReference type="Gene3D" id="1.20.1260.10">
    <property type="match status" value="1"/>
</dbReference>
<dbReference type="Proteomes" id="UP000030765">
    <property type="component" value="Unassembled WGS sequence"/>
</dbReference>
<dbReference type="STRING" id="74873.A0A084WRD4"/>
<feature type="domain" description="Ferritin-like diiron" evidence="17">
    <location>
        <begin position="45"/>
        <end position="206"/>
    </location>
</feature>
<protein>
    <recommendedName>
        <fullName evidence="15">Ferritin</fullName>
        <ecNumber evidence="15">1.16.3.1</ecNumber>
    </recommendedName>
</protein>
<dbReference type="GO" id="GO:0005794">
    <property type="term" value="C:Golgi apparatus"/>
    <property type="evidence" value="ECO:0007669"/>
    <property type="project" value="UniProtKB-SubCell"/>
</dbReference>
<evidence type="ECO:0000256" key="9">
    <source>
        <dbReference type="ARBA" id="ARBA00023004"/>
    </source>
</evidence>
<evidence type="ECO:0000256" key="4">
    <source>
        <dbReference type="ARBA" id="ARBA00022434"/>
    </source>
</evidence>
<accession>A0A084WRD4</accession>
<dbReference type="EMBL" id="KE525405">
    <property type="protein sequence ID" value="KFB52778.1"/>
    <property type="molecule type" value="Genomic_DNA"/>
</dbReference>
<dbReference type="AlphaFoldDB" id="A0A084WRD4"/>
<comment type="function">
    <text evidence="15">Stores iron in a soluble, non-toxic, readily available form. Important for iron homeostasis. Iron is taken up in the ferrous form and deposited as ferric hydroxides after oxidation.</text>
</comment>
<evidence type="ECO:0000256" key="12">
    <source>
        <dbReference type="ARBA" id="ARBA00047990"/>
    </source>
</evidence>
<reference evidence="18 20" key="1">
    <citation type="journal article" date="2014" name="BMC Genomics">
        <title>Genome sequence of Anopheles sinensis provides insight into genetics basis of mosquito competence for malaria parasites.</title>
        <authorList>
            <person name="Zhou D."/>
            <person name="Zhang D."/>
            <person name="Ding G."/>
            <person name="Shi L."/>
            <person name="Hou Q."/>
            <person name="Ye Y."/>
            <person name="Xu Y."/>
            <person name="Zhou H."/>
            <person name="Xiong C."/>
            <person name="Li S."/>
            <person name="Yu J."/>
            <person name="Hong S."/>
            <person name="Yu X."/>
            <person name="Zou P."/>
            <person name="Chen C."/>
            <person name="Chang X."/>
            <person name="Wang W."/>
            <person name="Lv Y."/>
            <person name="Sun Y."/>
            <person name="Ma L."/>
            <person name="Shen B."/>
            <person name="Zhu C."/>
        </authorList>
    </citation>
    <scope>NUCLEOTIDE SEQUENCE [LARGE SCALE GENOMIC DNA]</scope>
</reference>
<keyword evidence="10" id="KW-0333">Golgi apparatus</keyword>
<feature type="binding site" evidence="14">
    <location>
        <position position="153"/>
    </location>
    <ligand>
        <name>Fe cation</name>
        <dbReference type="ChEBI" id="CHEBI:24875"/>
        <label>1</label>
    </ligand>
</feature>
<dbReference type="VEuPathDB" id="VectorBase:ASIS022640"/>
<dbReference type="InterPro" id="IPR009078">
    <property type="entry name" value="Ferritin-like_SF"/>
</dbReference>
<dbReference type="OrthoDB" id="186462at2759"/>
<gene>
    <name evidence="18" type="ORF">ZHAS_00021043</name>
</gene>
<dbReference type="Pfam" id="PF00210">
    <property type="entry name" value="Ferritin"/>
    <property type="match status" value="1"/>
</dbReference>
<evidence type="ECO:0000313" key="19">
    <source>
        <dbReference type="EnsemblMetazoa" id="ASIC021043-PA"/>
    </source>
</evidence>
<dbReference type="InterPro" id="IPR008331">
    <property type="entry name" value="Ferritin_DPS_dom"/>
</dbReference>
<evidence type="ECO:0000256" key="14">
    <source>
        <dbReference type="PIRSR" id="PIRSR601519-1"/>
    </source>
</evidence>
<proteinExistence type="inferred from homology"/>
<evidence type="ECO:0000313" key="18">
    <source>
        <dbReference type="EMBL" id="KFB52778.1"/>
    </source>
</evidence>
<dbReference type="InterPro" id="IPR009040">
    <property type="entry name" value="Ferritin-like_diiron"/>
</dbReference>
<keyword evidence="4 15" id="KW-0409">Iron storage</keyword>
<evidence type="ECO:0000259" key="17">
    <source>
        <dbReference type="PROSITE" id="PS50905"/>
    </source>
</evidence>
<dbReference type="EC" id="1.16.3.1" evidence="15"/>
<dbReference type="GO" id="GO:0005576">
    <property type="term" value="C:extracellular region"/>
    <property type="evidence" value="ECO:0007669"/>
    <property type="project" value="UniProtKB-SubCell"/>
</dbReference>
<evidence type="ECO:0000256" key="16">
    <source>
        <dbReference type="SAM" id="SignalP"/>
    </source>
</evidence>
<dbReference type="InterPro" id="IPR012347">
    <property type="entry name" value="Ferritin-like"/>
</dbReference>
<name>A0A084WRD4_ANOSI</name>
<evidence type="ECO:0000256" key="2">
    <source>
        <dbReference type="ARBA" id="ARBA00004613"/>
    </source>
</evidence>
<feature type="binding site" evidence="14">
    <location>
        <position position="188"/>
    </location>
    <ligand>
        <name>Fe cation</name>
        <dbReference type="ChEBI" id="CHEBI:24875"/>
        <label>1</label>
    </ligand>
</feature>
<dbReference type="GO" id="GO:0008199">
    <property type="term" value="F:ferric iron binding"/>
    <property type="evidence" value="ECO:0007669"/>
    <property type="project" value="InterPro"/>
</dbReference>
<dbReference type="EnsemblMetazoa" id="ASIC021043-RA">
    <property type="protein sequence ID" value="ASIC021043-PA"/>
    <property type="gene ID" value="ASIC021043"/>
</dbReference>
<dbReference type="CDD" id="cd01056">
    <property type="entry name" value="Euk_Ferritin"/>
    <property type="match status" value="1"/>
</dbReference>
<dbReference type="InterPro" id="IPR001519">
    <property type="entry name" value="Ferritin"/>
</dbReference>
<evidence type="ECO:0000256" key="1">
    <source>
        <dbReference type="ARBA" id="ARBA00004555"/>
    </source>
</evidence>